<evidence type="ECO:0000313" key="3">
    <source>
        <dbReference type="Proteomes" id="UP000465241"/>
    </source>
</evidence>
<dbReference type="Pfam" id="PF04480">
    <property type="entry name" value="DUF559"/>
    <property type="match status" value="1"/>
</dbReference>
<evidence type="ECO:0000313" key="2">
    <source>
        <dbReference type="EMBL" id="GFG61517.1"/>
    </source>
</evidence>
<gene>
    <name evidence="2" type="ORF">MMUR_56530</name>
</gene>
<name>A0A7I9WWD9_9MYCO</name>
<keyword evidence="3" id="KW-1185">Reference proteome</keyword>
<feature type="domain" description="DUF559" evidence="1">
    <location>
        <begin position="198"/>
        <end position="254"/>
    </location>
</feature>
<dbReference type="InterPro" id="IPR007569">
    <property type="entry name" value="DUF559"/>
</dbReference>
<dbReference type="SUPFAM" id="SSF52980">
    <property type="entry name" value="Restriction endonuclease-like"/>
    <property type="match status" value="1"/>
</dbReference>
<dbReference type="AlphaFoldDB" id="A0A7I9WWD9"/>
<dbReference type="EMBL" id="BLKT01000003">
    <property type="protein sequence ID" value="GFG61517.1"/>
    <property type="molecule type" value="Genomic_DNA"/>
</dbReference>
<dbReference type="Gene3D" id="3.40.960.10">
    <property type="entry name" value="VSR Endonuclease"/>
    <property type="match status" value="1"/>
</dbReference>
<reference evidence="2 3" key="1">
    <citation type="journal article" date="2019" name="Emerg. Microbes Infect.">
        <title>Comprehensive subspecies identification of 175 nontuberculous mycobacteria species based on 7547 genomic profiles.</title>
        <authorList>
            <person name="Matsumoto Y."/>
            <person name="Kinjo T."/>
            <person name="Motooka D."/>
            <person name="Nabeya D."/>
            <person name="Jung N."/>
            <person name="Uechi K."/>
            <person name="Horii T."/>
            <person name="Iida T."/>
            <person name="Fujita J."/>
            <person name="Nakamura S."/>
        </authorList>
    </citation>
    <scope>NUCLEOTIDE SEQUENCE [LARGE SCALE GENOMIC DNA]</scope>
    <source>
        <strain evidence="2 3">JCM 13392</strain>
    </source>
</reference>
<sequence length="268" mass="30313">MAAGQVTKYQLAQDYQRLLPNLYTAKGPVTLEDRTLAAWKWSKGRGVITGLAASALHGAKWVDTGTPVEMNLPNSRSPRGVITRNERLLDAEVMVRRGVHVTTPVRTAFDLARRDTEYRAIARLDALSRATRFSADEVLELSRLHPHIRGLVRVPALLARVDAGAESPQESRLRLTLIDAGFPVPRTQIPVRRPNGRRYFLDMGWPELMVAVEYDGEHHRTDRFSFTSDIARAEYLASVGWIIIRVLADHRQHDIIERVKRARSQRLG</sequence>
<dbReference type="InterPro" id="IPR011335">
    <property type="entry name" value="Restrct_endonuc-II-like"/>
</dbReference>
<accession>A0A7I9WWD9</accession>
<dbReference type="Proteomes" id="UP000465241">
    <property type="component" value="Unassembled WGS sequence"/>
</dbReference>
<proteinExistence type="predicted"/>
<evidence type="ECO:0000259" key="1">
    <source>
        <dbReference type="Pfam" id="PF04480"/>
    </source>
</evidence>
<comment type="caution">
    <text evidence="2">The sequence shown here is derived from an EMBL/GenBank/DDBJ whole genome shotgun (WGS) entry which is preliminary data.</text>
</comment>
<organism evidence="2 3">
    <name type="scientific">Mycolicibacterium murale</name>
    <dbReference type="NCBI Taxonomy" id="182220"/>
    <lineage>
        <taxon>Bacteria</taxon>
        <taxon>Bacillati</taxon>
        <taxon>Actinomycetota</taxon>
        <taxon>Actinomycetes</taxon>
        <taxon>Mycobacteriales</taxon>
        <taxon>Mycobacteriaceae</taxon>
        <taxon>Mycolicibacterium</taxon>
    </lineage>
</organism>
<protein>
    <recommendedName>
        <fullName evidence="1">DUF559 domain-containing protein</fullName>
    </recommendedName>
</protein>